<proteinExistence type="predicted"/>
<dbReference type="SUPFAM" id="SSF48452">
    <property type="entry name" value="TPR-like"/>
    <property type="match status" value="1"/>
</dbReference>
<dbReference type="Gene3D" id="1.25.40.390">
    <property type="match status" value="1"/>
</dbReference>
<sequence length="194" mass="22461">MYNLREILRPTKAAALALRARLWVYAASPLFNGGYKEALSLTNHDGKRLFPDRDDNKWQTAKTHLEALLRFAEAHGMDLYYSKERDPHTSIYELFQHYNDEILWANGNNDYNDGVTAKMEARTIPGDIPSAMGNVGFYQNIVDLFFTNSGLDISEDPDYNENGFTNWVNVCNNKQHVDKHIFNMYVNREPRFLC</sequence>
<dbReference type="InterPro" id="IPR011990">
    <property type="entry name" value="TPR-like_helical_dom_sf"/>
</dbReference>
<accession>K1U4I2</accession>
<name>K1U4I2_9ZZZZ</name>
<protein>
    <submittedName>
        <fullName evidence="1">Protein containing RagB/SusD domain protein</fullName>
    </submittedName>
</protein>
<dbReference type="EMBL" id="AJWY01001142">
    <property type="protein sequence ID" value="EKC80182.1"/>
    <property type="molecule type" value="Genomic_DNA"/>
</dbReference>
<evidence type="ECO:0000313" key="1">
    <source>
        <dbReference type="EMBL" id="EKC80182.1"/>
    </source>
</evidence>
<gene>
    <name evidence="1" type="ORF">LEA_01655</name>
</gene>
<dbReference type="AlphaFoldDB" id="K1U4I2"/>
<reference evidence="1" key="1">
    <citation type="journal article" date="2013" name="Environ. Microbiol.">
        <title>Microbiota from the distal guts of lean and obese adolescents exhibit partial functional redundancy besides clear differences in community structure.</title>
        <authorList>
            <person name="Ferrer M."/>
            <person name="Ruiz A."/>
            <person name="Lanza F."/>
            <person name="Haange S.B."/>
            <person name="Oberbach A."/>
            <person name="Till H."/>
            <person name="Bargiela R."/>
            <person name="Campoy C."/>
            <person name="Segura M.T."/>
            <person name="Richter M."/>
            <person name="von Bergen M."/>
            <person name="Seifert J."/>
            <person name="Suarez A."/>
        </authorList>
    </citation>
    <scope>NUCLEOTIDE SEQUENCE</scope>
</reference>
<comment type="caution">
    <text evidence="1">The sequence shown here is derived from an EMBL/GenBank/DDBJ whole genome shotgun (WGS) entry which is preliminary data.</text>
</comment>
<organism evidence="1">
    <name type="scientific">human gut metagenome</name>
    <dbReference type="NCBI Taxonomy" id="408170"/>
    <lineage>
        <taxon>unclassified sequences</taxon>
        <taxon>metagenomes</taxon>
        <taxon>organismal metagenomes</taxon>
    </lineage>
</organism>